<sequence>MKLIMRSEFDNLRLNGKHSYEVDTNTDKQVVKIYCGETLIAKKITQKKSIRYFGIKGYKSYLVEE</sequence>
<protein>
    <recommendedName>
        <fullName evidence="3">KTSC domain-containing protein</fullName>
    </recommendedName>
</protein>
<proteinExistence type="predicted"/>
<accession>A0ABY9TLW4</accession>
<keyword evidence="2" id="KW-1185">Reference proteome</keyword>
<evidence type="ECO:0008006" key="3">
    <source>
        <dbReference type="Google" id="ProtNLM"/>
    </source>
</evidence>
<organism evidence="1 2">
    <name type="scientific">Thalassotalea nanhaiensis</name>
    <dbReference type="NCBI Taxonomy" id="3065648"/>
    <lineage>
        <taxon>Bacteria</taxon>
        <taxon>Pseudomonadati</taxon>
        <taxon>Pseudomonadota</taxon>
        <taxon>Gammaproteobacteria</taxon>
        <taxon>Alteromonadales</taxon>
        <taxon>Colwelliaceae</taxon>
        <taxon>Thalassotalea</taxon>
    </lineage>
</organism>
<evidence type="ECO:0000313" key="2">
    <source>
        <dbReference type="Proteomes" id="UP001248581"/>
    </source>
</evidence>
<gene>
    <name evidence="1" type="ORF">RI845_01120</name>
</gene>
<reference evidence="2" key="1">
    <citation type="submission" date="2023-09" db="EMBL/GenBank/DDBJ databases">
        <authorList>
            <person name="Li S."/>
            <person name="Li X."/>
            <person name="Zhang C."/>
            <person name="Zhao Z."/>
        </authorList>
    </citation>
    <scope>NUCLEOTIDE SEQUENCE [LARGE SCALE GENOMIC DNA]</scope>
    <source>
        <strain evidence="2">SQ345</strain>
    </source>
</reference>
<dbReference type="EMBL" id="CP134146">
    <property type="protein sequence ID" value="WNC68764.1"/>
    <property type="molecule type" value="Genomic_DNA"/>
</dbReference>
<name>A0ABY9TLW4_9GAMM</name>
<dbReference type="RefSeq" id="WP_348387918.1">
    <property type="nucleotide sequence ID" value="NZ_CP134146.1"/>
</dbReference>
<evidence type="ECO:0000313" key="1">
    <source>
        <dbReference type="EMBL" id="WNC68764.1"/>
    </source>
</evidence>
<dbReference type="Proteomes" id="UP001248581">
    <property type="component" value="Chromosome"/>
</dbReference>